<dbReference type="SUPFAM" id="SSF51182">
    <property type="entry name" value="RmlC-like cupins"/>
    <property type="match status" value="1"/>
</dbReference>
<evidence type="ECO:0000313" key="3">
    <source>
        <dbReference type="Proteomes" id="UP001500383"/>
    </source>
</evidence>
<dbReference type="EMBL" id="BAAAQG010000003">
    <property type="protein sequence ID" value="GAA1702096.1"/>
    <property type="molecule type" value="Genomic_DNA"/>
</dbReference>
<keyword evidence="3" id="KW-1185">Reference proteome</keyword>
<dbReference type="Pfam" id="PF00908">
    <property type="entry name" value="dTDP_sugar_isom"/>
    <property type="match status" value="1"/>
</dbReference>
<accession>A0ABN2ICI6</accession>
<comment type="caution">
    <text evidence="2">The sequence shown here is derived from an EMBL/GenBank/DDBJ whole genome shotgun (WGS) entry which is preliminary data.</text>
</comment>
<sequence length="213" mass="22905">MSTRPLGIEGAHVVMPPRFDDERGHFSPFLLDSQLHEIGADGMFALRQGATSVSRAGVARGIHFTRTPPGTTKYVMCTAGRVRDYLVDLRVGSPTRGVVESVLLDGHDLTCLLIPSGVGHAFHSLLDGSRMVYLMSGEYVPEDELAVDLYDPEIGLDLPDPREVVLSERDRNAPSAAELEASGMLPDYEESLRADAMARGSTAGRTPAIGSAL</sequence>
<evidence type="ECO:0000256" key="1">
    <source>
        <dbReference type="ARBA" id="ARBA00010154"/>
    </source>
</evidence>
<organism evidence="2 3">
    <name type="scientific">Dietzia cercidiphylli</name>
    <dbReference type="NCBI Taxonomy" id="498199"/>
    <lineage>
        <taxon>Bacteria</taxon>
        <taxon>Bacillati</taxon>
        <taxon>Actinomycetota</taxon>
        <taxon>Actinomycetes</taxon>
        <taxon>Mycobacteriales</taxon>
        <taxon>Dietziaceae</taxon>
        <taxon>Dietzia</taxon>
    </lineage>
</organism>
<dbReference type="RefSeq" id="WP_338404224.1">
    <property type="nucleotide sequence ID" value="NZ_BAAAQG010000003.1"/>
</dbReference>
<gene>
    <name evidence="2" type="ORF">GCM10009831_09060</name>
</gene>
<dbReference type="InterPro" id="IPR014710">
    <property type="entry name" value="RmlC-like_jellyroll"/>
</dbReference>
<dbReference type="Proteomes" id="UP001500383">
    <property type="component" value="Unassembled WGS sequence"/>
</dbReference>
<dbReference type="InterPro" id="IPR000888">
    <property type="entry name" value="RmlC-like"/>
</dbReference>
<dbReference type="PANTHER" id="PTHR21047">
    <property type="entry name" value="DTDP-6-DEOXY-D-GLUCOSE-3,5 EPIMERASE"/>
    <property type="match status" value="1"/>
</dbReference>
<reference evidence="2 3" key="1">
    <citation type="journal article" date="2019" name="Int. J. Syst. Evol. Microbiol.">
        <title>The Global Catalogue of Microorganisms (GCM) 10K type strain sequencing project: providing services to taxonomists for standard genome sequencing and annotation.</title>
        <authorList>
            <consortium name="The Broad Institute Genomics Platform"/>
            <consortium name="The Broad Institute Genome Sequencing Center for Infectious Disease"/>
            <person name="Wu L."/>
            <person name="Ma J."/>
        </authorList>
    </citation>
    <scope>NUCLEOTIDE SEQUENCE [LARGE SCALE GENOMIC DNA]</scope>
    <source>
        <strain evidence="2 3">JCM 16002</strain>
    </source>
</reference>
<dbReference type="Gene3D" id="2.60.120.10">
    <property type="entry name" value="Jelly Rolls"/>
    <property type="match status" value="1"/>
</dbReference>
<dbReference type="PANTHER" id="PTHR21047:SF2">
    <property type="entry name" value="THYMIDINE DIPHOSPHO-4-KETO-RHAMNOSE 3,5-EPIMERASE"/>
    <property type="match status" value="1"/>
</dbReference>
<proteinExistence type="inferred from homology"/>
<evidence type="ECO:0000313" key="2">
    <source>
        <dbReference type="EMBL" id="GAA1702096.1"/>
    </source>
</evidence>
<comment type="similarity">
    <text evidence="1">Belongs to the dTDP-4-dehydrorhamnose 3,5-epimerase family.</text>
</comment>
<protein>
    <submittedName>
        <fullName evidence="2">dTDP-4-dehydrorhamnose 3,5-epimerase family protein</fullName>
    </submittedName>
</protein>
<name>A0ABN2ICI6_9ACTN</name>
<dbReference type="InterPro" id="IPR011051">
    <property type="entry name" value="RmlC_Cupin_sf"/>
</dbReference>